<dbReference type="PRINTS" id="PR00723">
    <property type="entry name" value="SUBTILISIN"/>
</dbReference>
<dbReference type="PROSITE" id="PS51892">
    <property type="entry name" value="SUBTILASE"/>
    <property type="match status" value="1"/>
</dbReference>
<dbReference type="GO" id="GO:0006508">
    <property type="term" value="P:proteolysis"/>
    <property type="evidence" value="ECO:0007669"/>
    <property type="project" value="UniProtKB-KW"/>
</dbReference>
<dbReference type="InterPro" id="IPR036852">
    <property type="entry name" value="Peptidase_S8/S53_dom_sf"/>
</dbReference>
<organism evidence="7 8">
    <name type="scientific">Mameliella alba</name>
    <dbReference type="NCBI Taxonomy" id="561184"/>
    <lineage>
        <taxon>Bacteria</taxon>
        <taxon>Pseudomonadati</taxon>
        <taxon>Pseudomonadota</taxon>
        <taxon>Alphaproteobacteria</taxon>
        <taxon>Rhodobacterales</taxon>
        <taxon>Roseobacteraceae</taxon>
        <taxon>Mameliella</taxon>
    </lineage>
</organism>
<feature type="active site" description="Charge relay system" evidence="5">
    <location>
        <position position="331"/>
    </location>
</feature>
<evidence type="ECO:0000256" key="2">
    <source>
        <dbReference type="ARBA" id="ARBA00022670"/>
    </source>
</evidence>
<gene>
    <name evidence="7" type="ORF">OA50_02004</name>
</gene>
<comment type="caution">
    <text evidence="7">The sequence shown here is derived from an EMBL/GenBank/DDBJ whole genome shotgun (WGS) entry which is preliminary data.</text>
</comment>
<dbReference type="Proteomes" id="UP000030960">
    <property type="component" value="Unassembled WGS sequence"/>
</dbReference>
<dbReference type="OrthoDB" id="9816306at2"/>
<accession>A0A0B3SSN7</accession>
<dbReference type="InterPro" id="IPR050131">
    <property type="entry name" value="Peptidase_S8_subtilisin-like"/>
</dbReference>
<feature type="active site" description="Charge relay system" evidence="5">
    <location>
        <position position="109"/>
    </location>
</feature>
<dbReference type="InterPro" id="IPR000209">
    <property type="entry name" value="Peptidase_S8/S53_dom"/>
</dbReference>
<dbReference type="GO" id="GO:0004252">
    <property type="term" value="F:serine-type endopeptidase activity"/>
    <property type="evidence" value="ECO:0007669"/>
    <property type="project" value="UniProtKB-UniRule"/>
</dbReference>
<keyword evidence="3 5" id="KW-0378">Hydrolase</keyword>
<evidence type="ECO:0000313" key="8">
    <source>
        <dbReference type="Proteomes" id="UP000030960"/>
    </source>
</evidence>
<keyword evidence="2 5" id="KW-0645">Protease</keyword>
<dbReference type="InterPro" id="IPR015500">
    <property type="entry name" value="Peptidase_S8_subtilisin-rel"/>
</dbReference>
<proteinExistence type="inferred from homology"/>
<evidence type="ECO:0000256" key="4">
    <source>
        <dbReference type="ARBA" id="ARBA00022825"/>
    </source>
</evidence>
<feature type="active site" description="Charge relay system" evidence="5">
    <location>
        <position position="140"/>
    </location>
</feature>
<dbReference type="AlphaFoldDB" id="A0A0B3SSN7"/>
<dbReference type="Pfam" id="PF00082">
    <property type="entry name" value="Peptidase_S8"/>
    <property type="match status" value="1"/>
</dbReference>
<keyword evidence="4 5" id="KW-0720">Serine protease</keyword>
<evidence type="ECO:0000256" key="5">
    <source>
        <dbReference type="PROSITE-ProRule" id="PRU01240"/>
    </source>
</evidence>
<dbReference type="InterPro" id="IPR022398">
    <property type="entry name" value="Peptidase_S8_His-AS"/>
</dbReference>
<dbReference type="STRING" id="561184.SAMN05216376_106216"/>
<protein>
    <submittedName>
        <fullName evidence="7">Putative protease</fullName>
    </submittedName>
</protein>
<evidence type="ECO:0000313" key="7">
    <source>
        <dbReference type="EMBL" id="KHQ53474.1"/>
    </source>
</evidence>
<dbReference type="Gene3D" id="3.40.50.200">
    <property type="entry name" value="Peptidase S8/S53 domain"/>
    <property type="match status" value="1"/>
</dbReference>
<sequence length="395" mass="41029">MTRYILLRDRTRNWRRPRVPLGAGIAPEDADAPADPQIEVAELTPDDLRETAGDRDLLTIQPAMPTRLLTPEPMDELRACDMVPGWGLRATGADWTPMSGAGVRVALLDTGIDAGHPCFAGVEVTARDFAGTGIADANGHGTHVAGTVLGRDQGGTRIGVARGITDLLVGKVLADNGRGRSEDFLNALLWTLQEKAQIVGFALAFDTSAQIETLVEEGYPAMLATAAAVHAYRGNLRICEMLLMMIGGGQVPLMLGAVGNDSLRTIAPEFETGPVAPAAAAGVLAVGACGPGEEGFCPAPFTNAGAAVVAPGVGIISAGPGEGLRPLNGTSMALAHAVGIAALWVEKMRAEKERVTAPMLATRLIRSATYEPLCPGASYIDCGRGLIQAPEGSLD</sequence>
<evidence type="ECO:0000259" key="6">
    <source>
        <dbReference type="Pfam" id="PF00082"/>
    </source>
</evidence>
<evidence type="ECO:0000256" key="1">
    <source>
        <dbReference type="ARBA" id="ARBA00011073"/>
    </source>
</evidence>
<dbReference type="RefSeq" id="WP_043140437.1">
    <property type="nucleotide sequence ID" value="NZ_JSUQ01000007.1"/>
</dbReference>
<dbReference type="EMBL" id="JSUQ01000007">
    <property type="protein sequence ID" value="KHQ53474.1"/>
    <property type="molecule type" value="Genomic_DNA"/>
</dbReference>
<dbReference type="PANTHER" id="PTHR43806">
    <property type="entry name" value="PEPTIDASE S8"/>
    <property type="match status" value="1"/>
</dbReference>
<dbReference type="GO" id="GO:0005615">
    <property type="term" value="C:extracellular space"/>
    <property type="evidence" value="ECO:0007669"/>
    <property type="project" value="TreeGrafter"/>
</dbReference>
<evidence type="ECO:0000256" key="3">
    <source>
        <dbReference type="ARBA" id="ARBA00022801"/>
    </source>
</evidence>
<feature type="domain" description="Peptidase S8/S53" evidence="6">
    <location>
        <begin position="100"/>
        <end position="369"/>
    </location>
</feature>
<keyword evidence="8" id="KW-1185">Reference proteome</keyword>
<reference evidence="7 8" key="1">
    <citation type="submission" date="2014-10" db="EMBL/GenBank/DDBJ databases">
        <title>Genome sequence of Ponticoccus sp. strain UMTAT08 isolated from clonal culture of toxic dinoflagellate Alexandrium tamiyavanichii.</title>
        <authorList>
            <person name="Gan H.Y."/>
            <person name="Muhd D.-D."/>
            <person name="Mohd Noor M.E."/>
            <person name="Yeong Y.S."/>
            <person name="Usup G."/>
        </authorList>
    </citation>
    <scope>NUCLEOTIDE SEQUENCE [LARGE SCALE GENOMIC DNA]</scope>
    <source>
        <strain evidence="7 8">UMTAT08</strain>
    </source>
</reference>
<dbReference type="PROSITE" id="PS00136">
    <property type="entry name" value="SUBTILASE_ASP"/>
    <property type="match status" value="1"/>
</dbReference>
<dbReference type="InterPro" id="IPR023827">
    <property type="entry name" value="Peptidase_S8_Asp-AS"/>
</dbReference>
<dbReference type="SUPFAM" id="SSF52743">
    <property type="entry name" value="Subtilisin-like"/>
    <property type="match status" value="1"/>
</dbReference>
<dbReference type="PROSITE" id="PS00137">
    <property type="entry name" value="SUBTILASE_HIS"/>
    <property type="match status" value="1"/>
</dbReference>
<comment type="similarity">
    <text evidence="1 5">Belongs to the peptidase S8 family.</text>
</comment>
<dbReference type="PANTHER" id="PTHR43806:SF11">
    <property type="entry name" value="CEREVISIN-RELATED"/>
    <property type="match status" value="1"/>
</dbReference>
<name>A0A0B3SSN7_9RHOB</name>